<dbReference type="Proteomes" id="UP000053641">
    <property type="component" value="Unassembled WGS sequence"/>
</dbReference>
<accession>A0A099YXA4</accession>
<reference evidence="1 2" key="1">
    <citation type="submission" date="2014-06" db="EMBL/GenBank/DDBJ databases">
        <title>Genome evolution of avian class.</title>
        <authorList>
            <person name="Zhang G."/>
            <person name="Li C."/>
        </authorList>
    </citation>
    <scope>NUCLEOTIDE SEQUENCE [LARGE SCALE GENOMIC DNA]</scope>
    <source>
        <strain evidence="1">BGI_N309</strain>
    </source>
</reference>
<protein>
    <submittedName>
        <fullName evidence="1">Uncharacterized protein</fullName>
    </submittedName>
</protein>
<keyword evidence="2" id="KW-1185">Reference proteome</keyword>
<sequence length="71" mass="8233">MFSDYCGGRHAAINLSFNDLEPQFYLKFPDPGDLGFAIRQPGLHQNATARHFERRPVQEKFTAQTQLHFRP</sequence>
<dbReference type="AlphaFoldDB" id="A0A099YXA4"/>
<gene>
    <name evidence="1" type="ORF">N309_06503</name>
</gene>
<proteinExistence type="predicted"/>
<evidence type="ECO:0000313" key="1">
    <source>
        <dbReference type="EMBL" id="KGL73981.1"/>
    </source>
</evidence>
<name>A0A099YXA4_TINGU</name>
<feature type="non-terminal residue" evidence="1">
    <location>
        <position position="71"/>
    </location>
</feature>
<organism evidence="1 2">
    <name type="scientific">Tinamus guttatus</name>
    <name type="common">White-throated tinamou</name>
    <dbReference type="NCBI Taxonomy" id="94827"/>
    <lineage>
        <taxon>Eukaryota</taxon>
        <taxon>Metazoa</taxon>
        <taxon>Chordata</taxon>
        <taxon>Craniata</taxon>
        <taxon>Vertebrata</taxon>
        <taxon>Euteleostomi</taxon>
        <taxon>Archelosauria</taxon>
        <taxon>Archosauria</taxon>
        <taxon>Dinosauria</taxon>
        <taxon>Saurischia</taxon>
        <taxon>Theropoda</taxon>
        <taxon>Coelurosauria</taxon>
        <taxon>Aves</taxon>
        <taxon>Palaeognathae</taxon>
        <taxon>Tinamiformes</taxon>
        <taxon>Tinamidae</taxon>
        <taxon>Tinamus</taxon>
    </lineage>
</organism>
<evidence type="ECO:0000313" key="2">
    <source>
        <dbReference type="Proteomes" id="UP000053641"/>
    </source>
</evidence>
<dbReference type="EMBL" id="KL886561">
    <property type="protein sequence ID" value="KGL73981.1"/>
    <property type="molecule type" value="Genomic_DNA"/>
</dbReference>